<feature type="transmembrane region" description="Helical" evidence="2">
    <location>
        <begin position="72"/>
        <end position="95"/>
    </location>
</feature>
<evidence type="ECO:0000259" key="3">
    <source>
        <dbReference type="PROSITE" id="PS50855"/>
    </source>
</evidence>
<keyword evidence="1" id="KW-0679">Respiratory chain</keyword>
<feature type="transmembrane region" description="Helical" evidence="2">
    <location>
        <begin position="526"/>
        <end position="548"/>
    </location>
</feature>
<accession>A0ABT0RGY1</accession>
<dbReference type="InterPro" id="IPR023616">
    <property type="entry name" value="Cyt_c_oxase-like_su1_dom"/>
</dbReference>
<keyword evidence="1" id="KW-0249">Electron transport</keyword>
<dbReference type="PANTHER" id="PTHR10422">
    <property type="entry name" value="CYTOCHROME C OXIDASE SUBUNIT 1"/>
    <property type="match status" value="1"/>
</dbReference>
<organism evidence="4 5">
    <name type="scientific">Sphingomonas anseongensis</name>
    <dbReference type="NCBI Taxonomy" id="2908207"/>
    <lineage>
        <taxon>Bacteria</taxon>
        <taxon>Pseudomonadati</taxon>
        <taxon>Pseudomonadota</taxon>
        <taxon>Alphaproteobacteria</taxon>
        <taxon>Sphingomonadales</taxon>
        <taxon>Sphingomonadaceae</taxon>
        <taxon>Sphingomonas</taxon>
    </lineage>
</organism>
<keyword evidence="2" id="KW-1133">Transmembrane helix</keyword>
<feature type="transmembrane region" description="Helical" evidence="2">
    <location>
        <begin position="300"/>
        <end position="327"/>
    </location>
</feature>
<feature type="transmembrane region" description="Helical" evidence="2">
    <location>
        <begin position="107"/>
        <end position="127"/>
    </location>
</feature>
<evidence type="ECO:0000313" key="5">
    <source>
        <dbReference type="Proteomes" id="UP001165343"/>
    </source>
</evidence>
<keyword evidence="5" id="KW-1185">Reference proteome</keyword>
<gene>
    <name evidence="4" type="ORF">LZ519_09420</name>
</gene>
<dbReference type="PRINTS" id="PR01165">
    <property type="entry name" value="CYCOXIDASEI"/>
</dbReference>
<feature type="transmembrane region" description="Helical" evidence="2">
    <location>
        <begin position="190"/>
        <end position="218"/>
    </location>
</feature>
<proteinExistence type="predicted"/>
<dbReference type="Proteomes" id="UP001165343">
    <property type="component" value="Unassembled WGS sequence"/>
</dbReference>
<feature type="transmembrane region" description="Helical" evidence="2">
    <location>
        <begin position="424"/>
        <end position="442"/>
    </location>
</feature>
<keyword evidence="2" id="KW-0812">Transmembrane</keyword>
<sequence length="561" mass="62168">MATLAKPAPAAPRRGRTSATAELQTSRLVLAHMWLAFAAFGIAILLGVWQMWARSPVEAPYHTAANYFRSVTLHGVSMAYVLTTFFIMGFGYYVAETSLRRPLPGLSIAWGAYIVGLAGVLMAALSVLSGNASVLYTFYPPMTATPWFYIGITLTVVASWVWCVLMLVAMRQWKAANRGKPVPLVMYATVANAVMWLWTTVGVAAELLFQVIPAAFGFNSTIDVGLTRTLFSWTLHPIVYFWLFPAYIAFYTMAPRAAGGRLYSDTMGRLAFVLLLLYSLPVGMHHLMMDPEQSNGFKFVQMFLTALVTIPTLLTIFTITASFEIAGRMRGGRGLLGWVRTLPWDRPMVLATGLAFVMLFFGGGGGLINMSYGMNAMVHNTSWVTAHFHLIFGGTVVIMYFAIAYAIWPSITGRSFEDLRPLRIQLWMWFIGMMVMTLPWHWTGLWGQWRRVAAFDYSNPMIASWGPWVLVSLAGGVILALSGLLFIYNIALLHRAGVPGAPRTIAYAQAIHPPERVPASLNGFGLWNLLVALLMLVAYGYPIAQFFIDPPPQAMIHRLAE</sequence>
<comment type="caution">
    <text evidence="4">The sequence shown here is derived from an EMBL/GenBank/DDBJ whole genome shotgun (WGS) entry which is preliminary data.</text>
</comment>
<feature type="transmembrane region" description="Helical" evidence="2">
    <location>
        <begin position="270"/>
        <end position="288"/>
    </location>
</feature>
<dbReference type="Gene3D" id="1.20.210.10">
    <property type="entry name" value="Cytochrome c oxidase-like, subunit I domain"/>
    <property type="match status" value="1"/>
</dbReference>
<dbReference type="Pfam" id="PF00115">
    <property type="entry name" value="COX1"/>
    <property type="match status" value="1"/>
</dbReference>
<dbReference type="EMBL" id="JAMGBC010000001">
    <property type="protein sequence ID" value="MCL6679529.1"/>
    <property type="molecule type" value="Genomic_DNA"/>
</dbReference>
<feature type="domain" description="Cytochrome oxidase subunit I profile" evidence="3">
    <location>
        <begin position="39"/>
        <end position="514"/>
    </location>
</feature>
<dbReference type="PROSITE" id="PS50855">
    <property type="entry name" value="COX1"/>
    <property type="match status" value="1"/>
</dbReference>
<feature type="transmembrane region" description="Helical" evidence="2">
    <location>
        <begin position="388"/>
        <end position="408"/>
    </location>
</feature>
<dbReference type="PANTHER" id="PTHR10422:SF40">
    <property type="entry name" value="CYTOCHROME C OXIDASE SUBUNIT I"/>
    <property type="match status" value="1"/>
</dbReference>
<evidence type="ECO:0000256" key="1">
    <source>
        <dbReference type="ARBA" id="ARBA00022660"/>
    </source>
</evidence>
<feature type="transmembrane region" description="Helical" evidence="2">
    <location>
        <begin position="348"/>
        <end position="368"/>
    </location>
</feature>
<reference evidence="4" key="1">
    <citation type="submission" date="2022-05" db="EMBL/GenBank/DDBJ databases">
        <authorList>
            <person name="Jo J.-H."/>
            <person name="Im W.-T."/>
        </authorList>
    </citation>
    <scope>NUCLEOTIDE SEQUENCE</scope>
    <source>
        <strain evidence="4">RG327</strain>
    </source>
</reference>
<feature type="transmembrane region" description="Helical" evidence="2">
    <location>
        <begin position="238"/>
        <end position="258"/>
    </location>
</feature>
<dbReference type="SUPFAM" id="SSF81442">
    <property type="entry name" value="Cytochrome c oxidase subunit I-like"/>
    <property type="match status" value="1"/>
</dbReference>
<keyword evidence="2" id="KW-0472">Membrane</keyword>
<evidence type="ECO:0000256" key="2">
    <source>
        <dbReference type="SAM" id="Phobius"/>
    </source>
</evidence>
<feature type="transmembrane region" description="Helical" evidence="2">
    <location>
        <begin position="33"/>
        <end position="52"/>
    </location>
</feature>
<dbReference type="RefSeq" id="WP_249868421.1">
    <property type="nucleotide sequence ID" value="NZ_JAMGBC010000001.1"/>
</dbReference>
<keyword evidence="1" id="KW-0813">Transport</keyword>
<feature type="transmembrane region" description="Helical" evidence="2">
    <location>
        <begin position="147"/>
        <end position="169"/>
    </location>
</feature>
<name>A0ABT0RGY1_9SPHN</name>
<feature type="transmembrane region" description="Helical" evidence="2">
    <location>
        <begin position="462"/>
        <end position="488"/>
    </location>
</feature>
<protein>
    <submittedName>
        <fullName evidence="4">Cbb3-type cytochrome c oxidase subunit I</fullName>
    </submittedName>
</protein>
<evidence type="ECO:0000313" key="4">
    <source>
        <dbReference type="EMBL" id="MCL6679529.1"/>
    </source>
</evidence>
<dbReference type="InterPro" id="IPR036927">
    <property type="entry name" value="Cyt_c_oxase-like_su1_sf"/>
</dbReference>
<dbReference type="InterPro" id="IPR000883">
    <property type="entry name" value="Cyt_C_Oxase_1"/>
</dbReference>